<keyword evidence="7" id="KW-0808">Transferase</keyword>
<dbReference type="GO" id="GO:0004144">
    <property type="term" value="F:diacylglycerol O-acyltransferase activity"/>
    <property type="evidence" value="ECO:0007669"/>
    <property type="project" value="UniProtKB-EC"/>
</dbReference>
<evidence type="ECO:0000256" key="12">
    <source>
        <dbReference type="ARBA" id="ARBA00023098"/>
    </source>
</evidence>
<proteinExistence type="inferred from homology"/>
<evidence type="ECO:0000256" key="6">
    <source>
        <dbReference type="ARBA" id="ARBA00022516"/>
    </source>
</evidence>
<evidence type="ECO:0000256" key="7">
    <source>
        <dbReference type="ARBA" id="ARBA00022679"/>
    </source>
</evidence>
<accession>A0AA39HS82</accession>
<gene>
    <name evidence="16" type="ORF">QR680_005490</name>
</gene>
<dbReference type="PANTHER" id="PTHR12317:SF0">
    <property type="entry name" value="ACYLTRANSFERASE"/>
    <property type="match status" value="1"/>
</dbReference>
<keyword evidence="13 15" id="KW-0472">Membrane</keyword>
<comment type="subcellular location">
    <subcellularLocation>
        <location evidence="1">Endoplasmic reticulum membrane</location>
        <topology evidence="1">Multi-pass membrane protein</topology>
    </subcellularLocation>
</comment>
<evidence type="ECO:0000256" key="8">
    <source>
        <dbReference type="ARBA" id="ARBA00022692"/>
    </source>
</evidence>
<dbReference type="Proteomes" id="UP001175271">
    <property type="component" value="Unassembled WGS sequence"/>
</dbReference>
<comment type="pathway">
    <text evidence="2">Glycerolipid metabolism; triacylglycerol biosynthesis.</text>
</comment>
<keyword evidence="10" id="KW-0256">Endoplasmic reticulum</keyword>
<evidence type="ECO:0000256" key="11">
    <source>
        <dbReference type="ARBA" id="ARBA00022989"/>
    </source>
</evidence>
<feature type="transmembrane region" description="Helical" evidence="15">
    <location>
        <begin position="45"/>
        <end position="60"/>
    </location>
</feature>
<dbReference type="EC" id="2.3.1.20" evidence="5"/>
<organism evidence="16 17">
    <name type="scientific">Steinernema hermaphroditum</name>
    <dbReference type="NCBI Taxonomy" id="289476"/>
    <lineage>
        <taxon>Eukaryota</taxon>
        <taxon>Metazoa</taxon>
        <taxon>Ecdysozoa</taxon>
        <taxon>Nematoda</taxon>
        <taxon>Chromadorea</taxon>
        <taxon>Rhabditida</taxon>
        <taxon>Tylenchina</taxon>
        <taxon>Panagrolaimomorpha</taxon>
        <taxon>Strongyloidoidea</taxon>
        <taxon>Steinernematidae</taxon>
        <taxon>Steinernema</taxon>
    </lineage>
</organism>
<keyword evidence="6" id="KW-0444">Lipid biosynthesis</keyword>
<evidence type="ECO:0000256" key="10">
    <source>
        <dbReference type="ARBA" id="ARBA00022824"/>
    </source>
</evidence>
<protein>
    <recommendedName>
        <fullName evidence="5">diacylglycerol O-acyltransferase</fullName>
        <ecNumber evidence="5">2.3.1.20</ecNumber>
    </recommendedName>
</protein>
<evidence type="ECO:0000313" key="17">
    <source>
        <dbReference type="Proteomes" id="UP001175271"/>
    </source>
</evidence>
<reference evidence="16" key="1">
    <citation type="submission" date="2023-06" db="EMBL/GenBank/DDBJ databases">
        <title>Genomic analysis of the entomopathogenic nematode Steinernema hermaphroditum.</title>
        <authorList>
            <person name="Schwarz E.M."/>
            <person name="Heppert J.K."/>
            <person name="Baniya A."/>
            <person name="Schwartz H.T."/>
            <person name="Tan C.-H."/>
            <person name="Antoshechkin I."/>
            <person name="Sternberg P.W."/>
            <person name="Goodrich-Blair H."/>
            <person name="Dillman A.R."/>
        </authorList>
    </citation>
    <scope>NUCLEOTIDE SEQUENCE</scope>
    <source>
        <strain evidence="16">PS9179</strain>
        <tissue evidence="16">Whole animal</tissue>
    </source>
</reference>
<dbReference type="AlphaFoldDB" id="A0AA39HS82"/>
<evidence type="ECO:0000313" key="16">
    <source>
        <dbReference type="EMBL" id="KAK0411115.1"/>
    </source>
</evidence>
<name>A0AA39HS82_9BILA</name>
<evidence type="ECO:0000256" key="5">
    <source>
        <dbReference type="ARBA" id="ARBA00013244"/>
    </source>
</evidence>
<keyword evidence="8 15" id="KW-0812">Transmembrane</keyword>
<evidence type="ECO:0000256" key="13">
    <source>
        <dbReference type="ARBA" id="ARBA00023136"/>
    </source>
</evidence>
<keyword evidence="12" id="KW-0443">Lipid metabolism</keyword>
<dbReference type="InterPro" id="IPR007130">
    <property type="entry name" value="DAGAT"/>
</dbReference>
<keyword evidence="11 15" id="KW-1133">Transmembrane helix</keyword>
<comment type="caution">
    <text evidence="16">The sequence shown here is derived from an EMBL/GenBank/DDBJ whole genome shotgun (WGS) entry which is preliminary data.</text>
</comment>
<evidence type="ECO:0000256" key="2">
    <source>
        <dbReference type="ARBA" id="ARBA00004771"/>
    </source>
</evidence>
<comment type="similarity">
    <text evidence="4">Belongs to the diacylglycerol acyltransferase family.</text>
</comment>
<dbReference type="EMBL" id="JAUCMV010000003">
    <property type="protein sequence ID" value="KAK0411115.1"/>
    <property type="molecule type" value="Genomic_DNA"/>
</dbReference>
<keyword evidence="9" id="KW-0319">Glycerol metabolism</keyword>
<dbReference type="GO" id="GO:0005789">
    <property type="term" value="C:endoplasmic reticulum membrane"/>
    <property type="evidence" value="ECO:0007669"/>
    <property type="project" value="UniProtKB-SubCell"/>
</dbReference>
<evidence type="ECO:0000256" key="3">
    <source>
        <dbReference type="ARBA" id="ARBA00005189"/>
    </source>
</evidence>
<dbReference type="PANTHER" id="PTHR12317">
    <property type="entry name" value="DIACYLGLYCEROL O-ACYLTRANSFERASE"/>
    <property type="match status" value="1"/>
</dbReference>
<dbReference type="GO" id="GO:0019432">
    <property type="term" value="P:triglyceride biosynthetic process"/>
    <property type="evidence" value="ECO:0007669"/>
    <property type="project" value="TreeGrafter"/>
</dbReference>
<keyword evidence="14" id="KW-0012">Acyltransferase</keyword>
<evidence type="ECO:0000256" key="9">
    <source>
        <dbReference type="ARBA" id="ARBA00022798"/>
    </source>
</evidence>
<evidence type="ECO:0000256" key="4">
    <source>
        <dbReference type="ARBA" id="ARBA00005420"/>
    </source>
</evidence>
<evidence type="ECO:0000256" key="14">
    <source>
        <dbReference type="ARBA" id="ARBA00023315"/>
    </source>
</evidence>
<feature type="transmembrane region" description="Helical" evidence="15">
    <location>
        <begin position="20"/>
        <end position="39"/>
    </location>
</feature>
<comment type="pathway">
    <text evidence="3">Lipid metabolism.</text>
</comment>
<evidence type="ECO:0000256" key="15">
    <source>
        <dbReference type="SAM" id="Phobius"/>
    </source>
</evidence>
<dbReference type="GO" id="GO:0006071">
    <property type="term" value="P:glycerol metabolic process"/>
    <property type="evidence" value="ECO:0007669"/>
    <property type="project" value="UniProtKB-KW"/>
</dbReference>
<dbReference type="Pfam" id="PF03982">
    <property type="entry name" value="DAGAT"/>
    <property type="match status" value="1"/>
</dbReference>
<keyword evidence="17" id="KW-1185">Reference proteome</keyword>
<sequence>MQFAPLNLPLHRRLETAAVVFHLFCFLIFPLIAIVLPIYLSSTSYWWIVGLYAAWFYYDFDTPSRGSRPRTWLRNMPVWNRFADYFPYGYI</sequence>
<evidence type="ECO:0000256" key="1">
    <source>
        <dbReference type="ARBA" id="ARBA00004477"/>
    </source>
</evidence>